<protein>
    <submittedName>
        <fullName evidence="1">Twin-arginine translocation pathway signal</fullName>
    </submittedName>
</protein>
<evidence type="ECO:0000313" key="1">
    <source>
        <dbReference type="EMBL" id="PZQ20638.1"/>
    </source>
</evidence>
<dbReference type="Proteomes" id="UP000248597">
    <property type="component" value="Unassembled WGS sequence"/>
</dbReference>
<name>A0A2W5KZ54_SPHMC</name>
<dbReference type="PANTHER" id="PTHR38477">
    <property type="entry name" value="HYPOTHETICAL EXPORTED PROTEIN"/>
    <property type="match status" value="1"/>
</dbReference>
<dbReference type="EMBL" id="QFPJ01000052">
    <property type="protein sequence ID" value="PZQ20638.1"/>
    <property type="molecule type" value="Genomic_DNA"/>
</dbReference>
<dbReference type="Pfam" id="PF13645">
    <property type="entry name" value="YkuD_2"/>
    <property type="match status" value="1"/>
</dbReference>
<dbReference type="InterPro" id="IPR032676">
    <property type="entry name" value="YkuD_2"/>
</dbReference>
<evidence type="ECO:0000313" key="2">
    <source>
        <dbReference type="Proteomes" id="UP000248597"/>
    </source>
</evidence>
<organism evidence="1 2">
    <name type="scientific">Sphingopyxis macrogoltabida</name>
    <name type="common">Sphingomonas macrogoltabidus</name>
    <dbReference type="NCBI Taxonomy" id="33050"/>
    <lineage>
        <taxon>Bacteria</taxon>
        <taxon>Pseudomonadati</taxon>
        <taxon>Pseudomonadota</taxon>
        <taxon>Alphaproteobacteria</taxon>
        <taxon>Sphingomonadales</taxon>
        <taxon>Sphingomonadaceae</taxon>
        <taxon>Sphingopyxis</taxon>
    </lineage>
</organism>
<sequence>MLAAVAGAGALAALPGRAQVPDWLRQPPKPGFPASPSFGQPVGQPMGQAPVDYLAVARQQLARQGRNIPQTDRVGVVDFGLPSARPRFALVDMIAGRIEMFPVTHGRGSDPQHDGWLKSFSNRVGSLATSRGAYRTSDFYWGANGSSMRLAGLEPDNNNADVRAIVVHGAWYAEPSLIATQGKLGRSEGCFVFGEELLPMILYKLGPGRLLFADKLSLPPPVPKSFDLPTDPLPGTENIIRTGATHGRMPGTAD</sequence>
<proteinExistence type="predicted"/>
<gene>
    <name evidence="1" type="ORF">DI569_14955</name>
</gene>
<reference evidence="1 2" key="1">
    <citation type="submission" date="2017-08" db="EMBL/GenBank/DDBJ databases">
        <title>Infants hospitalized years apart are colonized by the same room-sourced microbial strains.</title>
        <authorList>
            <person name="Brooks B."/>
            <person name="Olm M.R."/>
            <person name="Firek B.A."/>
            <person name="Baker R."/>
            <person name="Thomas B.C."/>
            <person name="Morowitz M.J."/>
            <person name="Banfield J.F."/>
        </authorList>
    </citation>
    <scope>NUCLEOTIDE SEQUENCE [LARGE SCALE GENOMIC DNA]</scope>
    <source>
        <strain evidence="1">S2_005_003_R2_47</strain>
    </source>
</reference>
<dbReference type="AlphaFoldDB" id="A0A2W5KZ54"/>
<accession>A0A2W5KZ54</accession>
<comment type="caution">
    <text evidence="1">The sequence shown here is derived from an EMBL/GenBank/DDBJ whole genome shotgun (WGS) entry which is preliminary data.</text>
</comment>
<dbReference type="PANTHER" id="PTHR38477:SF1">
    <property type="entry name" value="MUREIN L,D-TRANSPEPTIDASE CATALYTIC DOMAIN FAMILY PROTEIN"/>
    <property type="match status" value="1"/>
</dbReference>